<feature type="region of interest" description="Interaction with tRNA" evidence="9">
    <location>
        <begin position="151"/>
        <end position="153"/>
    </location>
</feature>
<reference evidence="12 13" key="1">
    <citation type="submission" date="2020-12" db="EMBL/GenBank/DDBJ databases">
        <title>Whole genome sequences of gut porcine anaerobes.</title>
        <authorList>
            <person name="Kubasova T."/>
            <person name="Jahodarova E."/>
            <person name="Rychlik I."/>
        </authorList>
    </citation>
    <scope>NUCLEOTIDE SEQUENCE [LARGE SCALE GENOMIC DNA]</scope>
    <source>
        <strain evidence="12 13">An867</strain>
    </source>
</reference>
<dbReference type="InterPro" id="IPR023382">
    <property type="entry name" value="MnmA-like_central_sf"/>
</dbReference>
<feature type="binding site" evidence="9">
    <location>
        <position position="34"/>
    </location>
    <ligand>
        <name>ATP</name>
        <dbReference type="ChEBI" id="CHEBI:30616"/>
    </ligand>
</feature>
<proteinExistence type="inferred from homology"/>
<dbReference type="Gene3D" id="2.40.30.10">
    <property type="entry name" value="Translation factors"/>
    <property type="match status" value="1"/>
</dbReference>
<evidence type="ECO:0000256" key="9">
    <source>
        <dbReference type="HAMAP-Rule" id="MF_00144"/>
    </source>
</evidence>
<keyword evidence="3 9" id="KW-0819">tRNA processing</keyword>
<dbReference type="HAMAP" id="MF_00144">
    <property type="entry name" value="tRNA_thiouridyl_MnmA"/>
    <property type="match status" value="1"/>
</dbReference>
<dbReference type="GO" id="GO:0103016">
    <property type="term" value="F:tRNA-uridine 2-sulfurtransferase activity"/>
    <property type="evidence" value="ECO:0007669"/>
    <property type="project" value="UniProtKB-EC"/>
</dbReference>
<evidence type="ECO:0000259" key="10">
    <source>
        <dbReference type="Pfam" id="PF20258"/>
    </source>
</evidence>
<keyword evidence="2 9" id="KW-0808">Transferase</keyword>
<evidence type="ECO:0000256" key="6">
    <source>
        <dbReference type="ARBA" id="ARBA00022884"/>
    </source>
</evidence>
<feature type="site" description="Interaction with tRNA" evidence="9">
    <location>
        <position position="340"/>
    </location>
</feature>
<gene>
    <name evidence="9 12" type="primary">mnmA</name>
    <name evidence="12" type="ORF">JQM67_06090</name>
</gene>
<keyword evidence="4 9" id="KW-0547">Nucleotide-binding</keyword>
<keyword evidence="6 9" id="KW-0694">RNA-binding</keyword>
<feature type="site" description="Interaction with tRNA" evidence="9">
    <location>
        <position position="128"/>
    </location>
</feature>
<comment type="subcellular location">
    <subcellularLocation>
        <location evidence="9">Cytoplasm</location>
    </subcellularLocation>
</comment>
<dbReference type="Pfam" id="PF03054">
    <property type="entry name" value="tRNA_Me_trans"/>
    <property type="match status" value="1"/>
</dbReference>
<evidence type="ECO:0000256" key="5">
    <source>
        <dbReference type="ARBA" id="ARBA00022840"/>
    </source>
</evidence>
<dbReference type="PANTHER" id="PTHR11933:SF5">
    <property type="entry name" value="MITOCHONDRIAL TRNA-SPECIFIC 2-THIOURIDYLASE 1"/>
    <property type="match status" value="1"/>
</dbReference>
<keyword evidence="13" id="KW-1185">Reference proteome</keyword>
<dbReference type="InterPro" id="IPR004506">
    <property type="entry name" value="MnmA-like"/>
</dbReference>
<organism evidence="12 13">
    <name type="scientific">Anaeromassilibacillus senegalensis</name>
    <dbReference type="NCBI Taxonomy" id="1673717"/>
    <lineage>
        <taxon>Bacteria</taxon>
        <taxon>Bacillati</taxon>
        <taxon>Bacillota</taxon>
        <taxon>Clostridia</taxon>
        <taxon>Eubacteriales</taxon>
        <taxon>Acutalibacteraceae</taxon>
        <taxon>Anaeromassilibacillus</taxon>
    </lineage>
</organism>
<evidence type="ECO:0000256" key="1">
    <source>
        <dbReference type="ARBA" id="ARBA00022555"/>
    </source>
</evidence>
<dbReference type="NCBIfam" id="TIGR00420">
    <property type="entry name" value="trmU"/>
    <property type="match status" value="1"/>
</dbReference>
<dbReference type="EC" id="2.8.1.13" evidence="9"/>
<dbReference type="InterPro" id="IPR046884">
    <property type="entry name" value="MnmA-like_central"/>
</dbReference>
<dbReference type="Pfam" id="PF20258">
    <property type="entry name" value="tRNA_Me_trans_C"/>
    <property type="match status" value="1"/>
</dbReference>
<keyword evidence="7" id="KW-1015">Disulfide bond</keyword>
<accession>A0ABS9CN01</accession>
<keyword evidence="1 9" id="KW-0820">tRNA-binding</keyword>
<dbReference type="Gene3D" id="2.30.30.280">
    <property type="entry name" value="Adenine nucleotide alpha hydrolases-like domains"/>
    <property type="match status" value="1"/>
</dbReference>
<dbReference type="EMBL" id="JAFBIT010000001">
    <property type="protein sequence ID" value="MCF2652165.1"/>
    <property type="molecule type" value="Genomic_DNA"/>
</dbReference>
<dbReference type="CDD" id="cd01998">
    <property type="entry name" value="MnmA_TRMU-like"/>
    <property type="match status" value="1"/>
</dbReference>
<dbReference type="Pfam" id="PF20259">
    <property type="entry name" value="tRNA_Me_trans_M"/>
    <property type="match status" value="1"/>
</dbReference>
<dbReference type="Proteomes" id="UP001299220">
    <property type="component" value="Unassembled WGS sequence"/>
</dbReference>
<evidence type="ECO:0000256" key="2">
    <source>
        <dbReference type="ARBA" id="ARBA00022679"/>
    </source>
</evidence>
<dbReference type="Gene3D" id="3.40.50.620">
    <property type="entry name" value="HUPs"/>
    <property type="match status" value="1"/>
</dbReference>
<feature type="region of interest" description="Interaction with tRNA" evidence="9">
    <location>
        <begin position="307"/>
        <end position="308"/>
    </location>
</feature>
<evidence type="ECO:0000256" key="3">
    <source>
        <dbReference type="ARBA" id="ARBA00022694"/>
    </source>
</evidence>
<evidence type="ECO:0000256" key="4">
    <source>
        <dbReference type="ARBA" id="ARBA00022741"/>
    </source>
</evidence>
<feature type="active site" description="Cysteine persulfide intermediate" evidence="9">
    <location>
        <position position="201"/>
    </location>
</feature>
<comment type="similarity">
    <text evidence="9">Belongs to the MnmA/TRMU family.</text>
</comment>
<comment type="function">
    <text evidence="9">Catalyzes the 2-thiolation of uridine at the wobble position (U34) of tRNA, leading to the formation of s(2)U34.</text>
</comment>
<feature type="domain" description="tRNA-specific 2-thiouridylase MnmA-like C-terminal" evidence="10">
    <location>
        <begin position="282"/>
        <end position="356"/>
    </location>
</feature>
<protein>
    <recommendedName>
        <fullName evidence="9">tRNA-specific 2-thiouridylase MnmA</fullName>
        <ecNumber evidence="9">2.8.1.13</ecNumber>
    </recommendedName>
</protein>
<dbReference type="RefSeq" id="WP_235323184.1">
    <property type="nucleotide sequence ID" value="NZ_JAFBIT010000001.1"/>
</dbReference>
<feature type="binding site" evidence="9">
    <location>
        <begin position="8"/>
        <end position="15"/>
    </location>
    <ligand>
        <name>ATP</name>
        <dbReference type="ChEBI" id="CHEBI:30616"/>
    </ligand>
</feature>
<name>A0ABS9CN01_9FIRM</name>
<evidence type="ECO:0000256" key="7">
    <source>
        <dbReference type="ARBA" id="ARBA00023157"/>
    </source>
</evidence>
<keyword evidence="5 9" id="KW-0067">ATP-binding</keyword>
<evidence type="ECO:0000256" key="8">
    <source>
        <dbReference type="ARBA" id="ARBA00051542"/>
    </source>
</evidence>
<comment type="caution">
    <text evidence="12">The sequence shown here is derived from an EMBL/GenBank/DDBJ whole genome shotgun (WGS) entry which is preliminary data.</text>
</comment>
<dbReference type="PANTHER" id="PTHR11933">
    <property type="entry name" value="TRNA 5-METHYLAMINOMETHYL-2-THIOURIDYLATE -METHYLTRANSFERASE"/>
    <property type="match status" value="1"/>
</dbReference>
<sequence>MSRKVIIAMSGGVDSSVAALLMRERGYTCIGATMKLFHNEDVGLCREHTCCSLEDVEDARSVAYALDMPYYVFNFSDRFKTDVIDRFVSAYEHGVTPNPCIDCNRYLKFDKLFQRMQELEYDDVVTGHYARIEYNPASGRYELKKAADANKDQSYVLWSLTQEQLAHVQFPLGNMVKSEVRALAEAHGFINAKKHDSQDICFVQNGSYADFIEQYTGKTYPPGDFVDTRGRILGQHRGIIRYTIGQRKGLGLALSEPMYVKSVDPETNTITLGTEQELYTRSLVATGINLIAVPTLSGAVRVKAKVRYRQPEQWATVTQTGADAFTVVFDEPQRAVTRGQSVVLYDGDLVLGGGIIADTQ</sequence>
<evidence type="ECO:0000259" key="11">
    <source>
        <dbReference type="Pfam" id="PF20259"/>
    </source>
</evidence>
<dbReference type="InterPro" id="IPR046885">
    <property type="entry name" value="MnmA-like_C"/>
</dbReference>
<feature type="domain" description="tRNA-specific 2-thiouridylase MnmA-like central" evidence="11">
    <location>
        <begin position="210"/>
        <end position="273"/>
    </location>
</feature>
<feature type="active site" description="Nucleophile" evidence="9">
    <location>
        <position position="103"/>
    </location>
</feature>
<keyword evidence="9" id="KW-0963">Cytoplasm</keyword>
<dbReference type="SUPFAM" id="SSF52402">
    <property type="entry name" value="Adenine nucleotide alpha hydrolases-like"/>
    <property type="match status" value="1"/>
</dbReference>
<comment type="caution">
    <text evidence="9">Lacks conserved residue(s) required for the propagation of feature annotation.</text>
</comment>
<comment type="catalytic activity">
    <reaction evidence="8 9">
        <text>S-sulfanyl-L-cysteinyl-[protein] + uridine(34) in tRNA + AH2 + ATP = 2-thiouridine(34) in tRNA + L-cysteinyl-[protein] + A + AMP + diphosphate + H(+)</text>
        <dbReference type="Rhea" id="RHEA:47032"/>
        <dbReference type="Rhea" id="RHEA-COMP:10131"/>
        <dbReference type="Rhea" id="RHEA-COMP:11726"/>
        <dbReference type="Rhea" id="RHEA-COMP:11727"/>
        <dbReference type="Rhea" id="RHEA-COMP:11728"/>
        <dbReference type="ChEBI" id="CHEBI:13193"/>
        <dbReference type="ChEBI" id="CHEBI:15378"/>
        <dbReference type="ChEBI" id="CHEBI:17499"/>
        <dbReference type="ChEBI" id="CHEBI:29950"/>
        <dbReference type="ChEBI" id="CHEBI:30616"/>
        <dbReference type="ChEBI" id="CHEBI:33019"/>
        <dbReference type="ChEBI" id="CHEBI:61963"/>
        <dbReference type="ChEBI" id="CHEBI:65315"/>
        <dbReference type="ChEBI" id="CHEBI:87170"/>
        <dbReference type="ChEBI" id="CHEBI:456215"/>
        <dbReference type="EC" id="2.8.1.13"/>
    </reaction>
</comment>
<evidence type="ECO:0000313" key="13">
    <source>
        <dbReference type="Proteomes" id="UP001299220"/>
    </source>
</evidence>
<dbReference type="InterPro" id="IPR014729">
    <property type="entry name" value="Rossmann-like_a/b/a_fold"/>
</dbReference>
<evidence type="ECO:0000313" key="12">
    <source>
        <dbReference type="EMBL" id="MCF2652165.1"/>
    </source>
</evidence>
<dbReference type="NCBIfam" id="NF001138">
    <property type="entry name" value="PRK00143.1"/>
    <property type="match status" value="1"/>
</dbReference>
<feature type="binding site" evidence="9">
    <location>
        <position position="127"/>
    </location>
    <ligand>
        <name>ATP</name>
        <dbReference type="ChEBI" id="CHEBI:30616"/>
    </ligand>
</feature>